<evidence type="ECO:0000313" key="2">
    <source>
        <dbReference type="Proteomes" id="UP001162164"/>
    </source>
</evidence>
<accession>A0ABQ9J768</accession>
<gene>
    <name evidence="1" type="ORF">NQ317_002442</name>
</gene>
<comment type="caution">
    <text evidence="1">The sequence shown here is derived from an EMBL/GenBank/DDBJ whole genome shotgun (WGS) entry which is preliminary data.</text>
</comment>
<name>A0ABQ9J768_9CUCU</name>
<protein>
    <submittedName>
        <fullName evidence="1">Uncharacterized protein</fullName>
    </submittedName>
</protein>
<sequence>MAKTQPQVLVVSNPSNFQSVQLANLNTAIPMNNGLGTLNVTDTPAQKRRKMEEFHSISGELKERQKNIDKKLERLIEVVEESNKIQKDRNRLLQEYLSKIN</sequence>
<dbReference type="EMBL" id="JAPWTJ010001079">
    <property type="protein sequence ID" value="KAJ8973938.1"/>
    <property type="molecule type" value="Genomic_DNA"/>
</dbReference>
<organism evidence="1 2">
    <name type="scientific">Molorchus minor</name>
    <dbReference type="NCBI Taxonomy" id="1323400"/>
    <lineage>
        <taxon>Eukaryota</taxon>
        <taxon>Metazoa</taxon>
        <taxon>Ecdysozoa</taxon>
        <taxon>Arthropoda</taxon>
        <taxon>Hexapoda</taxon>
        <taxon>Insecta</taxon>
        <taxon>Pterygota</taxon>
        <taxon>Neoptera</taxon>
        <taxon>Endopterygota</taxon>
        <taxon>Coleoptera</taxon>
        <taxon>Polyphaga</taxon>
        <taxon>Cucujiformia</taxon>
        <taxon>Chrysomeloidea</taxon>
        <taxon>Cerambycidae</taxon>
        <taxon>Lamiinae</taxon>
        <taxon>Monochamini</taxon>
        <taxon>Molorchus</taxon>
    </lineage>
</organism>
<keyword evidence="2" id="KW-1185">Reference proteome</keyword>
<reference evidence="1" key="1">
    <citation type="journal article" date="2023" name="Insect Mol. Biol.">
        <title>Genome sequencing provides insights into the evolution of gene families encoding plant cell wall-degrading enzymes in longhorned beetles.</title>
        <authorList>
            <person name="Shin N.R."/>
            <person name="Okamura Y."/>
            <person name="Kirsch R."/>
            <person name="Pauchet Y."/>
        </authorList>
    </citation>
    <scope>NUCLEOTIDE SEQUENCE</scope>
    <source>
        <strain evidence="1">MMC_N1</strain>
    </source>
</reference>
<dbReference type="Proteomes" id="UP001162164">
    <property type="component" value="Unassembled WGS sequence"/>
</dbReference>
<evidence type="ECO:0000313" key="1">
    <source>
        <dbReference type="EMBL" id="KAJ8973938.1"/>
    </source>
</evidence>
<proteinExistence type="predicted"/>